<organism evidence="2 3">
    <name type="scientific">Pythium insidiosum</name>
    <name type="common">Pythiosis disease agent</name>
    <dbReference type="NCBI Taxonomy" id="114742"/>
    <lineage>
        <taxon>Eukaryota</taxon>
        <taxon>Sar</taxon>
        <taxon>Stramenopiles</taxon>
        <taxon>Oomycota</taxon>
        <taxon>Peronosporomycetes</taxon>
        <taxon>Pythiales</taxon>
        <taxon>Pythiaceae</taxon>
        <taxon>Pythium</taxon>
    </lineage>
</organism>
<dbReference type="PANTHER" id="PTHR10098">
    <property type="entry name" value="RAPSYN-RELATED"/>
    <property type="match status" value="1"/>
</dbReference>
<dbReference type="InterPro" id="IPR011990">
    <property type="entry name" value="TPR-like_helical_dom_sf"/>
</dbReference>
<name>A0AAD5M592_PYTIN</name>
<keyword evidence="3" id="KW-1185">Reference proteome</keyword>
<dbReference type="PANTHER" id="PTHR10098:SF108">
    <property type="entry name" value="TETRATRICOPEPTIDE REPEAT PROTEIN 28"/>
    <property type="match status" value="1"/>
</dbReference>
<evidence type="ECO:0000313" key="3">
    <source>
        <dbReference type="Proteomes" id="UP001209570"/>
    </source>
</evidence>
<evidence type="ECO:0000313" key="2">
    <source>
        <dbReference type="EMBL" id="KAJ0404926.1"/>
    </source>
</evidence>
<proteinExistence type="predicted"/>
<comment type="caution">
    <text evidence="2">The sequence shown here is derived from an EMBL/GenBank/DDBJ whole genome shotgun (WGS) entry which is preliminary data.</text>
</comment>
<dbReference type="EMBL" id="JAKCXM010000053">
    <property type="protein sequence ID" value="KAJ0404926.1"/>
    <property type="molecule type" value="Genomic_DNA"/>
</dbReference>
<reference evidence="2" key="1">
    <citation type="submission" date="2021-12" db="EMBL/GenBank/DDBJ databases">
        <title>Prjna785345.</title>
        <authorList>
            <person name="Rujirawat T."/>
            <person name="Krajaejun T."/>
        </authorList>
    </citation>
    <scope>NUCLEOTIDE SEQUENCE</scope>
    <source>
        <strain evidence="2">Pi057C3</strain>
    </source>
</reference>
<dbReference type="Gene3D" id="1.25.40.10">
    <property type="entry name" value="Tetratricopeptide repeat domain"/>
    <property type="match status" value="1"/>
</dbReference>
<evidence type="ECO:0000256" key="1">
    <source>
        <dbReference type="SAM" id="MobiDB-lite"/>
    </source>
</evidence>
<protein>
    <submittedName>
        <fullName evidence="2">Uncharacterized protein</fullName>
    </submittedName>
</protein>
<dbReference type="SUPFAM" id="SSF48452">
    <property type="entry name" value="TPR-like"/>
    <property type="match status" value="1"/>
</dbReference>
<accession>A0AAD5M592</accession>
<dbReference type="AlphaFoldDB" id="A0AAD5M592"/>
<feature type="region of interest" description="Disordered" evidence="1">
    <location>
        <begin position="276"/>
        <end position="303"/>
    </location>
</feature>
<gene>
    <name evidence="2" type="ORF">P43SY_005925</name>
</gene>
<dbReference type="Proteomes" id="UP001209570">
    <property type="component" value="Unassembled WGS sequence"/>
</dbReference>
<sequence>MQTTSHPHEAFYESFWWLPMAPLPLPIVTPSAIPGDADETMTTALKTRAALAEKLLALPLNAPQEDIFTDVLHRFDAYVNILAEMPLEEGISAAIQEDVPPNVPDLAPRWREETLTLQNKGLVVTRRRALNMIRLRTKLPWPTILGIQLENNPVSFTVKPLPDISLAEPQAEEPHGPMEVTKLQLQPLALTSRSVALRGDLAVTSRPPSVATARRPGVIPPVQLQELRTEEIKRQDVVCSARPRSRYARREITQPLERLNPPKGLARSVSVPVLRSRQVGEVEDDDRASKPSSSSVSPPQPVPLLSWTQQDTFSFFLTELDAQTAADDWKIAKAIASGSHQLYALNDWPRAVVAFSEALPLAEKREDKALLALLHHHMGMAFREEKQERWALIMQKKTLELSQQCGDLRLQGRALKALGVLFLDRGDLASAFDCQQQALGLALETQDVELEARVHANLGNIASSQQQLLHAIACHERDLAMCLSAEIDSAVGQLRAHRNLALVYAKLGGAHIEQQLGHEVSAARLSAGASHAFETDMRCHPLDVVGNVYMQLTTADPRMAEMVASSLKDVLSGAGASSASAALPATTPRDPTTPLE</sequence>